<dbReference type="InterPro" id="IPR010982">
    <property type="entry name" value="Lambda_DNA-bd_dom_sf"/>
</dbReference>
<dbReference type="SUPFAM" id="SSF47413">
    <property type="entry name" value="lambda repressor-like DNA-binding domains"/>
    <property type="match status" value="1"/>
</dbReference>
<dbReference type="KEGG" id="yel:LC20_00468"/>
<keyword evidence="5" id="KW-0804">Transcription</keyword>
<evidence type="ECO:0000313" key="7">
    <source>
        <dbReference type="EMBL" id="AHM71724.2"/>
    </source>
</evidence>
<dbReference type="InterPro" id="IPR019756">
    <property type="entry name" value="Pept_S26A_signal_pept_1_Ser-AS"/>
</dbReference>
<proteinExistence type="predicted"/>
<protein>
    <submittedName>
        <fullName evidence="7">Transcriptional regulator</fullName>
    </submittedName>
</protein>
<dbReference type="Pfam" id="PF00717">
    <property type="entry name" value="Peptidase_S24"/>
    <property type="match status" value="1"/>
</dbReference>
<dbReference type="Proteomes" id="UP000230961">
    <property type="component" value="Chromosome"/>
</dbReference>
<evidence type="ECO:0000259" key="6">
    <source>
        <dbReference type="PROSITE" id="PS50943"/>
    </source>
</evidence>
<reference evidence="7 8" key="1">
    <citation type="submission" date="2017-11" db="EMBL/GenBank/DDBJ databases">
        <title>The complete genome sequence and comparative genome analysis of Yersinia enterocolitica strain LC20.</title>
        <authorList>
            <person name="Shi G."/>
            <person name="Su M."/>
            <person name="Liang J."/>
            <person name="Gu W."/>
            <person name="Xiao Y."/>
            <person name="Zhang Z."/>
            <person name="Qiu H."/>
            <person name="Duan R."/>
            <person name="Zhang Z."/>
            <person name="Li Y."/>
            <person name="Zhang X."/>
            <person name="Ling Y."/>
            <person name="Song L."/>
            <person name="Chen M."/>
            <person name="Zhao Y."/>
            <person name="Wu J."/>
            <person name="Jing H."/>
            <person name="Xiao J."/>
            <person name="Wang X."/>
        </authorList>
    </citation>
    <scope>NUCLEOTIDE SEQUENCE [LARGE SCALE GENOMIC DNA]</scope>
    <source>
        <strain evidence="7 8">LC20</strain>
    </source>
</reference>
<gene>
    <name evidence="7" type="ORF">LC20_00468</name>
</gene>
<feature type="domain" description="HTH cro/C1-type" evidence="6">
    <location>
        <begin position="27"/>
        <end position="81"/>
    </location>
</feature>
<keyword evidence="4" id="KW-0238">DNA-binding</keyword>
<dbReference type="InterPro" id="IPR015927">
    <property type="entry name" value="Peptidase_S24_S26A/B/C"/>
</dbReference>
<dbReference type="GO" id="GO:0003677">
    <property type="term" value="F:DNA binding"/>
    <property type="evidence" value="ECO:0007669"/>
    <property type="project" value="UniProtKB-KW"/>
</dbReference>
<dbReference type="PANTHER" id="PTHR40661:SF3">
    <property type="entry name" value="FELS-1 PROPHAGE TRANSCRIPTIONAL REGULATOR"/>
    <property type="match status" value="1"/>
</dbReference>
<evidence type="ECO:0000256" key="3">
    <source>
        <dbReference type="ARBA" id="ARBA00023015"/>
    </source>
</evidence>
<dbReference type="SUPFAM" id="SSF51306">
    <property type="entry name" value="LexA/Signal peptidase"/>
    <property type="match status" value="1"/>
</dbReference>
<dbReference type="PROSITE" id="PS50943">
    <property type="entry name" value="HTH_CROC1"/>
    <property type="match status" value="1"/>
</dbReference>
<dbReference type="CDD" id="cd06529">
    <property type="entry name" value="S24_LexA-like"/>
    <property type="match status" value="1"/>
</dbReference>
<dbReference type="CDD" id="cd00093">
    <property type="entry name" value="HTH_XRE"/>
    <property type="match status" value="1"/>
</dbReference>
<dbReference type="AlphaFoldDB" id="A0A7U4JZW6"/>
<name>A0A7U4JZW6_YEREN</name>
<dbReference type="GO" id="GO:0016020">
    <property type="term" value="C:membrane"/>
    <property type="evidence" value="ECO:0007669"/>
    <property type="project" value="InterPro"/>
</dbReference>
<dbReference type="PROSITE" id="PS00501">
    <property type="entry name" value="SPASE_I_1"/>
    <property type="match status" value="1"/>
</dbReference>
<evidence type="ECO:0000256" key="1">
    <source>
        <dbReference type="ARBA" id="ARBA00022670"/>
    </source>
</evidence>
<dbReference type="InterPro" id="IPR036286">
    <property type="entry name" value="LexA/Signal_pep-like_sf"/>
</dbReference>
<dbReference type="Gene3D" id="2.10.109.10">
    <property type="entry name" value="Umud Fragment, subunit A"/>
    <property type="match status" value="1"/>
</dbReference>
<evidence type="ECO:0000256" key="5">
    <source>
        <dbReference type="ARBA" id="ARBA00023163"/>
    </source>
</evidence>
<accession>A0A7U4JZW6</accession>
<organism evidence="7 8">
    <name type="scientific">Yersinia enterocolitica LC20</name>
    <dbReference type="NCBI Taxonomy" id="1443113"/>
    <lineage>
        <taxon>Bacteria</taxon>
        <taxon>Pseudomonadati</taxon>
        <taxon>Pseudomonadota</taxon>
        <taxon>Gammaproteobacteria</taxon>
        <taxon>Enterobacterales</taxon>
        <taxon>Yersiniaceae</taxon>
        <taxon>Yersinia</taxon>
    </lineage>
</organism>
<dbReference type="InterPro" id="IPR001387">
    <property type="entry name" value="Cro/C1-type_HTH"/>
</dbReference>
<evidence type="ECO:0000256" key="2">
    <source>
        <dbReference type="ARBA" id="ARBA00022801"/>
    </source>
</evidence>
<dbReference type="Pfam" id="PF01381">
    <property type="entry name" value="HTH_3"/>
    <property type="match status" value="1"/>
</dbReference>
<dbReference type="GO" id="GO:0006508">
    <property type="term" value="P:proteolysis"/>
    <property type="evidence" value="ECO:0007669"/>
    <property type="project" value="UniProtKB-KW"/>
</dbReference>
<dbReference type="Gene3D" id="1.10.260.40">
    <property type="entry name" value="lambda repressor-like DNA-binding domains"/>
    <property type="match status" value="1"/>
</dbReference>
<dbReference type="SMART" id="SM00530">
    <property type="entry name" value="HTH_XRE"/>
    <property type="match status" value="1"/>
</dbReference>
<keyword evidence="3" id="KW-0805">Transcription regulation</keyword>
<dbReference type="PANTHER" id="PTHR40661">
    <property type="match status" value="1"/>
</dbReference>
<keyword evidence="1" id="KW-0645">Protease</keyword>
<evidence type="ECO:0000313" key="8">
    <source>
        <dbReference type="Proteomes" id="UP000230961"/>
    </source>
</evidence>
<keyword evidence="2" id="KW-0378">Hydrolase</keyword>
<dbReference type="EMBL" id="CP007448">
    <property type="protein sequence ID" value="AHM71724.2"/>
    <property type="molecule type" value="Genomic_DNA"/>
</dbReference>
<evidence type="ECO:0000256" key="4">
    <source>
        <dbReference type="ARBA" id="ARBA00023125"/>
    </source>
</evidence>
<dbReference type="InterPro" id="IPR039418">
    <property type="entry name" value="LexA-like"/>
</dbReference>
<dbReference type="GO" id="GO:0004252">
    <property type="term" value="F:serine-type endopeptidase activity"/>
    <property type="evidence" value="ECO:0007669"/>
    <property type="project" value="InterPro"/>
</dbReference>
<sequence length="240" mass="27298">MTNISSGCNLLLMVENETKYDDFAARLNSLMSKHEISVSSLAKLSGVSYEMARRYTLGTAKPRDEKMLKIADHLNVSPAFLDYGTMTGRDTEADSKVVKLRQLEVFASAGHGYINNEFPAVISSIEIPEDKIYELFGRKSLDGIHLMNVDGDSMMPTLHPRDLLFIDTKIDHFNGDGVYVFNFEDSTFVKRLQKVKGRRLSVLSDNDKYPPFFIEANEMNELYFFGKLIKHLPLKFNDFS</sequence>